<keyword evidence="5" id="KW-0694">RNA-binding</keyword>
<dbReference type="OrthoDB" id="208855at2"/>
<evidence type="ECO:0000256" key="2">
    <source>
        <dbReference type="ARBA" id="ARBA00007814"/>
    </source>
</evidence>
<dbReference type="Gene3D" id="3.40.50.410">
    <property type="entry name" value="von Willebrand factor, type A domain"/>
    <property type="match status" value="1"/>
</dbReference>
<feature type="domain" description="TROVE" evidence="7">
    <location>
        <begin position="13"/>
        <end position="321"/>
    </location>
</feature>
<sequence length="507" mass="57834">MKYNSILNGQGVVKNHEGANAYVMTPELELYSAVVTASLSDTFYEKQDERMERIEQLVRQVSPEFVARLAVYTRTEMHLRSIPLFLLVELAKVHNGDDLVARAVEKTVLRADEIMELLMCYQWRNAPKGSVKKLGKLSRQIQNGLKRAFNRFDEYQFAKYNRDNIEVTLRDALFLVHPKAKDEEQQAWFDKIVNGTLKTPYTWETELSALGQSGFESEEEKTKAFRLKWEELINSGKLGYMALMRNLRNMLQSDVSLLEMQKVASRLADAEQVAKSKQLPFRYLSAYREIKAENSLYTSMLMDALEKAVKYSAKNIEGFNENTKVLVASDVSGSMYQPVSPRSTILYYDIGILLSMLMKSRCKQVVAGIFGDEWKVVNMPGDSILMATGQMTSIANTVGYSTNGYKVIDWLIEKGIVMDKVMMFTDMQMWDTRGSNEAFEQSWKQYKKMAPKARLYLFDLVGYGQAPLRVAKPDVYLIAGWSDRIFNVLSAIEVGEDAVALINKVEV</sequence>
<keyword evidence="4" id="KW-0479">Metal-binding</keyword>
<dbReference type="InterPro" id="IPR008858">
    <property type="entry name" value="TROVE_dom"/>
</dbReference>
<dbReference type="GO" id="GO:1990904">
    <property type="term" value="C:ribonucleoprotein complex"/>
    <property type="evidence" value="ECO:0007669"/>
    <property type="project" value="UniProtKB-KW"/>
</dbReference>
<reference evidence="8 9" key="1">
    <citation type="submission" date="2018-11" db="EMBL/GenBank/DDBJ databases">
        <authorList>
            <person name="Na S.W."/>
            <person name="Baik M."/>
        </authorList>
    </citation>
    <scope>NUCLEOTIDE SEQUENCE [LARGE SCALE GENOMIC DNA]</scope>
    <source>
        <strain evidence="8 9">E39</strain>
    </source>
</reference>
<evidence type="ECO:0000259" key="7">
    <source>
        <dbReference type="PROSITE" id="PS50988"/>
    </source>
</evidence>
<dbReference type="KEGG" id="alq:C7Y71_009045"/>
<evidence type="ECO:0000256" key="3">
    <source>
        <dbReference type="ARBA" id="ARBA00022490"/>
    </source>
</evidence>
<keyword evidence="6" id="KW-0687">Ribonucleoprotein</keyword>
<dbReference type="InterPro" id="IPR037214">
    <property type="entry name" value="TROVE_dom_sf"/>
</dbReference>
<protein>
    <submittedName>
        <fullName evidence="8">TROVE domain-containing protein</fullName>
    </submittedName>
</protein>
<keyword evidence="3" id="KW-0963">Cytoplasm</keyword>
<dbReference type="Pfam" id="PF05731">
    <property type="entry name" value="TROVE"/>
    <property type="match status" value="1"/>
</dbReference>
<organism evidence="8 9">
    <name type="scientific">Pseudoprevotella muciniphila</name>
    <dbReference type="NCBI Taxonomy" id="2133944"/>
    <lineage>
        <taxon>Bacteria</taxon>
        <taxon>Pseudomonadati</taxon>
        <taxon>Bacteroidota</taxon>
        <taxon>Bacteroidia</taxon>
        <taxon>Bacteroidales</taxon>
        <taxon>Prevotellaceae</taxon>
        <taxon>Pseudoprevotella</taxon>
    </lineage>
</organism>
<dbReference type="PANTHER" id="PTHR14202:SF0">
    <property type="entry name" value="RNA-BINDING PROTEIN RO60"/>
    <property type="match status" value="1"/>
</dbReference>
<evidence type="ECO:0000313" key="8">
    <source>
        <dbReference type="EMBL" id="QFQ13144.1"/>
    </source>
</evidence>
<evidence type="ECO:0000256" key="1">
    <source>
        <dbReference type="ARBA" id="ARBA00004496"/>
    </source>
</evidence>
<accession>A0A5P8E871</accession>
<dbReference type="GO" id="GO:0046872">
    <property type="term" value="F:metal ion binding"/>
    <property type="evidence" value="ECO:0007669"/>
    <property type="project" value="UniProtKB-KW"/>
</dbReference>
<dbReference type="SUPFAM" id="SSF53300">
    <property type="entry name" value="vWA-like"/>
    <property type="match status" value="1"/>
</dbReference>
<dbReference type="EMBL" id="CP033459">
    <property type="protein sequence ID" value="QFQ13144.1"/>
    <property type="molecule type" value="Genomic_DNA"/>
</dbReference>
<dbReference type="SUPFAM" id="SSF140864">
    <property type="entry name" value="TROVE domain-like"/>
    <property type="match status" value="1"/>
</dbReference>
<keyword evidence="9" id="KW-1185">Reference proteome</keyword>
<dbReference type="RefSeq" id="WP_111898179.1">
    <property type="nucleotide sequence ID" value="NZ_CP033459.1"/>
</dbReference>
<dbReference type="PROSITE" id="PS50988">
    <property type="entry name" value="TROVE"/>
    <property type="match status" value="1"/>
</dbReference>
<evidence type="ECO:0000256" key="5">
    <source>
        <dbReference type="ARBA" id="ARBA00022884"/>
    </source>
</evidence>
<dbReference type="Pfam" id="PF25045">
    <property type="entry name" value="vWA_Ro60"/>
    <property type="match status" value="1"/>
</dbReference>
<dbReference type="InterPro" id="IPR036465">
    <property type="entry name" value="vWFA_dom_sf"/>
</dbReference>
<comment type="subcellular location">
    <subcellularLocation>
        <location evidence="1">Cytoplasm</location>
    </subcellularLocation>
</comment>
<dbReference type="GO" id="GO:0005737">
    <property type="term" value="C:cytoplasm"/>
    <property type="evidence" value="ECO:0007669"/>
    <property type="project" value="UniProtKB-SubCell"/>
</dbReference>
<proteinExistence type="inferred from homology"/>
<dbReference type="AlphaFoldDB" id="A0A5P8E871"/>
<dbReference type="InterPro" id="IPR056800">
    <property type="entry name" value="vWA_Ro60"/>
</dbReference>
<dbReference type="PANTHER" id="PTHR14202">
    <property type="entry name" value="60 KDA RIBONUCLEOPROTEIN SSA/RO"/>
    <property type="match status" value="1"/>
</dbReference>
<comment type="similarity">
    <text evidence="2">Belongs to the Ro 60 kDa family.</text>
</comment>
<gene>
    <name evidence="8" type="ORF">C7Y71_009045</name>
</gene>
<dbReference type="InterPro" id="IPR040322">
    <property type="entry name" value="TROVE2"/>
</dbReference>
<name>A0A5P8E871_9BACT</name>
<evidence type="ECO:0000256" key="4">
    <source>
        <dbReference type="ARBA" id="ARBA00022723"/>
    </source>
</evidence>
<dbReference type="Proteomes" id="UP000249375">
    <property type="component" value="Chromosome"/>
</dbReference>
<evidence type="ECO:0000313" key="9">
    <source>
        <dbReference type="Proteomes" id="UP000249375"/>
    </source>
</evidence>
<dbReference type="GO" id="GO:0003723">
    <property type="term" value="F:RNA binding"/>
    <property type="evidence" value="ECO:0007669"/>
    <property type="project" value="UniProtKB-KW"/>
</dbReference>
<evidence type="ECO:0000256" key="6">
    <source>
        <dbReference type="ARBA" id="ARBA00023274"/>
    </source>
</evidence>